<evidence type="ECO:0000313" key="1">
    <source>
        <dbReference type="EMBL" id="AMB48621.1"/>
    </source>
</evidence>
<protein>
    <submittedName>
        <fullName evidence="1">Uncharacterized protein</fullName>
    </submittedName>
</protein>
<name>A0A0Y0KBA4_GHVS</name>
<sequence length="100" mass="12011">MGTCFFATCVSKYKGVSFKKLLRIIYYRHLYTIVQVQRGIFQKVTSNYLLSAFVHEFVMGHIDRINAQFFLKVISRWVSFKKLLRIIYYRHLYTSLSWAI</sequence>
<reference evidence="1 2" key="1">
    <citation type="journal article" date="2016" name="J. Gen. Virol.">
        <title>Comprehensive annotation of Glossina pallidipes salivary gland hypertrophy virus from Ethiopian tsetse flies: a proteogenomics approach.</title>
        <authorList>
            <person name="Abd-Alla A.M."/>
            <person name="Kariithi H.M."/>
            <person name="Cousserans F."/>
            <person name="Parker N.J."/>
            <person name="Ince I.A."/>
            <person name="Scully E.D."/>
            <person name="Boeren S."/>
            <person name="Geib S.M."/>
            <person name="Mekonnen S."/>
            <person name="Vlak J.M."/>
            <person name="Parker A.G."/>
            <person name="Vreysen M.J."/>
            <person name="Bergoin M."/>
        </authorList>
    </citation>
    <scope>NUCLEOTIDE SEQUENCE [LARGE SCALE GENOMIC DNA]</scope>
    <source>
        <strain evidence="1 2">Ethiopian</strain>
    </source>
</reference>
<dbReference type="EMBL" id="KU050077">
    <property type="protein sequence ID" value="AMB48621.1"/>
    <property type="molecule type" value="Genomic_DNA"/>
</dbReference>
<organism evidence="1 2">
    <name type="scientific">Glossina hytrovirus (isolate Glossina pallidipes/Ethiopia/Seibersdorf/-)</name>
    <name type="common">GHV</name>
    <dbReference type="NCBI Taxonomy" id="379529"/>
    <lineage>
        <taxon>Viruses</taxon>
        <taxon>Viruses incertae sedis</taxon>
        <taxon>Naldaviricetes</taxon>
        <taxon>Lefavirales</taxon>
        <taxon>Hytrosaviridae</taxon>
        <taxon>Glossinavirus</taxon>
        <taxon>Glossinavirus glopallidipedis</taxon>
    </lineage>
</organism>
<gene>
    <name evidence="1" type="ORF">GpSGHVEth017</name>
</gene>
<dbReference type="Proteomes" id="UP000282469">
    <property type="component" value="Segment"/>
</dbReference>
<organismHost>
    <name type="scientific">Glossina</name>
    <name type="common">tsetse flies</name>
    <dbReference type="NCBI Taxonomy" id="7393"/>
</organismHost>
<accession>A0A0Y0KBA4</accession>
<evidence type="ECO:0000313" key="2">
    <source>
        <dbReference type="Proteomes" id="UP000282469"/>
    </source>
</evidence>
<proteinExistence type="predicted"/>